<evidence type="ECO:0000256" key="1">
    <source>
        <dbReference type="ARBA" id="ARBA00022801"/>
    </source>
</evidence>
<dbReference type="SUPFAM" id="SSF55909">
    <property type="entry name" value="Pentein"/>
    <property type="match status" value="1"/>
</dbReference>
<dbReference type="EMBL" id="BAAADD010000001">
    <property type="protein sequence ID" value="GAA0556969.1"/>
    <property type="molecule type" value="Genomic_DNA"/>
</dbReference>
<organism evidence="2 3">
    <name type="scientific">Rhizomicrobium electricum</name>
    <dbReference type="NCBI Taxonomy" id="480070"/>
    <lineage>
        <taxon>Bacteria</taxon>
        <taxon>Pseudomonadati</taxon>
        <taxon>Pseudomonadota</taxon>
        <taxon>Alphaproteobacteria</taxon>
        <taxon>Micropepsales</taxon>
        <taxon>Micropepsaceae</taxon>
        <taxon>Rhizomicrobium</taxon>
    </lineage>
</organism>
<accession>A0ABP3P3D2</accession>
<dbReference type="RefSeq" id="WP_166930518.1">
    <property type="nucleotide sequence ID" value="NZ_BAAADD010000001.1"/>
</dbReference>
<name>A0ABP3P3D2_9PROT</name>
<dbReference type="InterPro" id="IPR007466">
    <property type="entry name" value="Peptidyl-Arg-deiminase_porph"/>
</dbReference>
<reference evidence="3" key="1">
    <citation type="journal article" date="2019" name="Int. J. Syst. Evol. Microbiol.">
        <title>The Global Catalogue of Microorganisms (GCM) 10K type strain sequencing project: providing services to taxonomists for standard genome sequencing and annotation.</title>
        <authorList>
            <consortium name="The Broad Institute Genomics Platform"/>
            <consortium name="The Broad Institute Genome Sequencing Center for Infectious Disease"/>
            <person name="Wu L."/>
            <person name="Ma J."/>
        </authorList>
    </citation>
    <scope>NUCLEOTIDE SEQUENCE [LARGE SCALE GENOMIC DNA]</scope>
    <source>
        <strain evidence="3">JCM 15089</strain>
    </source>
</reference>
<dbReference type="PANTHER" id="PTHR31377">
    <property type="entry name" value="AGMATINE DEIMINASE-RELATED"/>
    <property type="match status" value="1"/>
</dbReference>
<dbReference type="Proteomes" id="UP001499951">
    <property type="component" value="Unassembled WGS sequence"/>
</dbReference>
<comment type="caution">
    <text evidence="2">The sequence shown here is derived from an EMBL/GenBank/DDBJ whole genome shotgun (WGS) entry which is preliminary data.</text>
</comment>
<proteinExistence type="predicted"/>
<gene>
    <name evidence="2" type="ORF">GCM10008942_01800</name>
</gene>
<protein>
    <submittedName>
        <fullName evidence="2">Agmatine deiminase family protein</fullName>
    </submittedName>
</protein>
<dbReference type="Pfam" id="PF04371">
    <property type="entry name" value="PAD_porph"/>
    <property type="match status" value="1"/>
</dbReference>
<dbReference type="PANTHER" id="PTHR31377:SF0">
    <property type="entry name" value="AGMATINE DEIMINASE-RELATED"/>
    <property type="match status" value="1"/>
</dbReference>
<evidence type="ECO:0000313" key="2">
    <source>
        <dbReference type="EMBL" id="GAA0556969.1"/>
    </source>
</evidence>
<sequence length="348" mass="38192">MSRTRDAEIPGPSEGLAMTPDWAEHVRTWMCWPCRSETWGSDEAMLNAKQVAARIARAISTFEPVVMAARHEDVPAAKLATAGKVHLFETPLDDSWARDTGPTFLVGSHGRRGAVQWQFNAWGEKYRPYADDADLATRIAEYAEIEVQEAPLICEGGAIHTDGEGTLITTEQCLLNPNRNPHLGKEEVEFLLKRYAGIEKVIWLGSGFSDDETDGHVDNIACFAAPGRVIVGVPSSSSLPDAPPVKEAIRRLQHERDARGRAIEVVELPQPRRVRFDWRGRILQTSYVNFYLANGGIVMPSFDDPNDDKAEAVLAACFPGRDVLQVEVLDLLQGGGGIHCISLGEPAA</sequence>
<keyword evidence="1" id="KW-0378">Hydrolase</keyword>
<keyword evidence="3" id="KW-1185">Reference proteome</keyword>
<dbReference type="Gene3D" id="3.75.10.10">
    <property type="entry name" value="L-arginine/glycine Amidinotransferase, Chain A"/>
    <property type="match status" value="1"/>
</dbReference>
<evidence type="ECO:0000313" key="3">
    <source>
        <dbReference type="Proteomes" id="UP001499951"/>
    </source>
</evidence>